<comment type="cofactor">
    <cofactor evidence="1 7">
        <name>L-ascorbate</name>
        <dbReference type="ChEBI" id="CHEBI:38290"/>
    </cofactor>
</comment>
<feature type="binding site" evidence="7">
    <location>
        <position position="98"/>
    </location>
    <ligand>
        <name>Fe cation</name>
        <dbReference type="ChEBI" id="CHEBI:24875"/>
    </ligand>
</feature>
<dbReference type="Pfam" id="PF13640">
    <property type="entry name" value="2OG-FeII_Oxy_3"/>
    <property type="match status" value="1"/>
</dbReference>
<protein>
    <submittedName>
        <fullName evidence="9">Fe2+-dependent dioxygenase</fullName>
    </submittedName>
</protein>
<evidence type="ECO:0000313" key="10">
    <source>
        <dbReference type="Proteomes" id="UP001368500"/>
    </source>
</evidence>
<dbReference type="InterPro" id="IPR006620">
    <property type="entry name" value="Pro_4_hyd_alph"/>
</dbReference>
<name>A0ABU9B713_9BURK</name>
<dbReference type="Proteomes" id="UP001368500">
    <property type="component" value="Unassembled WGS sequence"/>
</dbReference>
<keyword evidence="4 7" id="KW-0223">Dioxygenase</keyword>
<dbReference type="SMART" id="SM00702">
    <property type="entry name" value="P4Hc"/>
    <property type="match status" value="1"/>
</dbReference>
<keyword evidence="6 7" id="KW-0408">Iron</keyword>
<evidence type="ECO:0000256" key="5">
    <source>
        <dbReference type="ARBA" id="ARBA00023002"/>
    </source>
</evidence>
<feature type="domain" description="Fe2OG dioxygenase" evidence="8">
    <location>
        <begin position="79"/>
        <end position="181"/>
    </location>
</feature>
<accession>A0ABU9B713</accession>
<dbReference type="PANTHER" id="PTHR41536:SF1">
    <property type="entry name" value="PKHD-TYPE HYDROXYLASE YBIX"/>
    <property type="match status" value="1"/>
</dbReference>
<dbReference type="PANTHER" id="PTHR41536">
    <property type="entry name" value="PKHD-TYPE HYDROXYLASE YBIX"/>
    <property type="match status" value="1"/>
</dbReference>
<dbReference type="PROSITE" id="PS51471">
    <property type="entry name" value="FE2OG_OXY"/>
    <property type="match status" value="1"/>
</dbReference>
<dbReference type="NCBIfam" id="NF003974">
    <property type="entry name" value="PRK05467.1-3"/>
    <property type="match status" value="1"/>
</dbReference>
<keyword evidence="5 7" id="KW-0560">Oxidoreductase</keyword>
<dbReference type="NCBIfam" id="NF003975">
    <property type="entry name" value="PRK05467.1-4"/>
    <property type="match status" value="1"/>
</dbReference>
<keyword evidence="3 7" id="KW-0847">Vitamin C</keyword>
<keyword evidence="2 7" id="KW-0479">Metal-binding</keyword>
<evidence type="ECO:0000259" key="8">
    <source>
        <dbReference type="PROSITE" id="PS51471"/>
    </source>
</evidence>
<comment type="cofactor">
    <cofactor evidence="7">
        <name>Fe(2+)</name>
        <dbReference type="ChEBI" id="CHEBI:29033"/>
    </cofactor>
    <text evidence="7">Binds 1 Fe(2+) ion per subunit.</text>
</comment>
<dbReference type="RefSeq" id="WP_341373152.1">
    <property type="nucleotide sequence ID" value="NZ_JBBUTF010000004.1"/>
</dbReference>
<keyword evidence="10" id="KW-1185">Reference proteome</keyword>
<dbReference type="EMBL" id="JBBUTF010000004">
    <property type="protein sequence ID" value="MEK8025368.1"/>
    <property type="molecule type" value="Genomic_DNA"/>
</dbReference>
<feature type="binding site" evidence="7">
    <location>
        <position position="172"/>
    </location>
    <ligand>
        <name>2-oxoglutarate</name>
        <dbReference type="ChEBI" id="CHEBI:16810"/>
    </ligand>
</feature>
<dbReference type="Gene3D" id="4.10.860.20">
    <property type="entry name" value="Rabenosyn, Rab binding domain"/>
    <property type="match status" value="1"/>
</dbReference>
<evidence type="ECO:0000256" key="7">
    <source>
        <dbReference type="HAMAP-Rule" id="MF_00657"/>
    </source>
</evidence>
<feature type="binding site" evidence="7">
    <location>
        <position position="100"/>
    </location>
    <ligand>
        <name>Fe cation</name>
        <dbReference type="ChEBI" id="CHEBI:24875"/>
    </ligand>
</feature>
<dbReference type="InterPro" id="IPR023550">
    <property type="entry name" value="PKHD_hydroxylase"/>
</dbReference>
<evidence type="ECO:0000256" key="4">
    <source>
        <dbReference type="ARBA" id="ARBA00022964"/>
    </source>
</evidence>
<dbReference type="InterPro" id="IPR044862">
    <property type="entry name" value="Pro_4_hyd_alph_FE2OG_OXY"/>
</dbReference>
<feature type="binding site" evidence="7">
    <location>
        <position position="162"/>
    </location>
    <ligand>
        <name>Fe cation</name>
        <dbReference type="ChEBI" id="CHEBI:24875"/>
    </ligand>
</feature>
<evidence type="ECO:0000313" key="9">
    <source>
        <dbReference type="EMBL" id="MEK8025368.1"/>
    </source>
</evidence>
<dbReference type="GO" id="GO:0051213">
    <property type="term" value="F:dioxygenase activity"/>
    <property type="evidence" value="ECO:0007669"/>
    <property type="project" value="UniProtKB-KW"/>
</dbReference>
<dbReference type="InterPro" id="IPR005123">
    <property type="entry name" value="Oxoglu/Fe-dep_dioxygenase_dom"/>
</dbReference>
<dbReference type="InterPro" id="IPR041097">
    <property type="entry name" value="PKHD_C"/>
</dbReference>
<evidence type="ECO:0000256" key="1">
    <source>
        <dbReference type="ARBA" id="ARBA00001961"/>
    </source>
</evidence>
<gene>
    <name evidence="9" type="ORF">AACH11_05280</name>
</gene>
<dbReference type="SUPFAM" id="SSF51197">
    <property type="entry name" value="Clavaminate synthase-like"/>
    <property type="match status" value="1"/>
</dbReference>
<evidence type="ECO:0000256" key="2">
    <source>
        <dbReference type="ARBA" id="ARBA00022723"/>
    </source>
</evidence>
<evidence type="ECO:0000256" key="6">
    <source>
        <dbReference type="ARBA" id="ARBA00023004"/>
    </source>
</evidence>
<sequence>MLLHVRQVLTADEVARARTILLESPYWRDGKVTAGVQSAQVKNNRQLEQLSPDTQALQQLVLDGLNRSPSFFSAALPQRVFPPLFNRYGGAANSFGSHVDMGVRYLPGPRGEKLRTDISCTLFLTDPADYDGGELVIEDTYGEQRVKLAAGDMVLYPGTSVHRVEAVTRGERIGCFFWLQSMIRSDEQRRLLYDMDQHLIRLRAEVGEMDPSVIGLTGTYHNLLRLWAEV</sequence>
<proteinExistence type="inferred from homology"/>
<dbReference type="Gene3D" id="2.60.120.620">
    <property type="entry name" value="q2cbj1_9rhob like domain"/>
    <property type="match status" value="1"/>
</dbReference>
<evidence type="ECO:0000256" key="3">
    <source>
        <dbReference type="ARBA" id="ARBA00022896"/>
    </source>
</evidence>
<dbReference type="Pfam" id="PF18331">
    <property type="entry name" value="PKHD_C"/>
    <property type="match status" value="1"/>
</dbReference>
<dbReference type="HAMAP" id="MF_00657">
    <property type="entry name" value="Hydroxyl_YbiX"/>
    <property type="match status" value="1"/>
</dbReference>
<organism evidence="9 10">
    <name type="scientific">Pseudaquabacterium rugosum</name>
    <dbReference type="NCBI Taxonomy" id="2984194"/>
    <lineage>
        <taxon>Bacteria</taxon>
        <taxon>Pseudomonadati</taxon>
        <taxon>Pseudomonadota</taxon>
        <taxon>Betaproteobacteria</taxon>
        <taxon>Burkholderiales</taxon>
        <taxon>Sphaerotilaceae</taxon>
        <taxon>Pseudaquabacterium</taxon>
    </lineage>
</organism>
<reference evidence="9 10" key="1">
    <citation type="submission" date="2024-04" db="EMBL/GenBank/DDBJ databases">
        <title>Novel species of the genus Ideonella isolated from streams.</title>
        <authorList>
            <person name="Lu H."/>
        </authorList>
    </citation>
    <scope>NUCLEOTIDE SEQUENCE [LARGE SCALE GENOMIC DNA]</scope>
    <source>
        <strain evidence="9 10">BYS139W</strain>
    </source>
</reference>
<comment type="caution">
    <text evidence="9">The sequence shown here is derived from an EMBL/GenBank/DDBJ whole genome shotgun (WGS) entry which is preliminary data.</text>
</comment>